<feature type="transmembrane region" description="Helical" evidence="1">
    <location>
        <begin position="268"/>
        <end position="289"/>
    </location>
</feature>
<feature type="transmembrane region" description="Helical" evidence="1">
    <location>
        <begin position="243"/>
        <end position="262"/>
    </location>
</feature>
<reference evidence="2 3" key="1">
    <citation type="journal article" date="2013" name="PLoS ONE">
        <title>Predicting the Proteins of Angomonas deanei, Strigomonas culicis and Their Respective Endosymbionts Reveals New Aspects of the Trypanosomatidae Family.</title>
        <authorList>
            <person name="Motta M.C."/>
            <person name="Martins A.C."/>
            <person name="de Souza S.S."/>
            <person name="Catta-Preta C.M."/>
            <person name="Silva R."/>
            <person name="Klein C.C."/>
            <person name="de Almeida L.G."/>
            <person name="de Lima Cunha O."/>
            <person name="Ciapina L.P."/>
            <person name="Brocchi M."/>
            <person name="Colabardini A.C."/>
            <person name="de Araujo Lima B."/>
            <person name="Machado C.R."/>
            <person name="de Almeida Soares C.M."/>
            <person name="Probst C.M."/>
            <person name="de Menezes C.B."/>
            <person name="Thompson C.E."/>
            <person name="Bartholomeu D.C."/>
            <person name="Gradia D.F."/>
            <person name="Pavoni D.P."/>
            <person name="Grisard E.C."/>
            <person name="Fantinatti-Garboggini F."/>
            <person name="Marchini F.K."/>
            <person name="Rodrigues-Luiz G.F."/>
            <person name="Wagner G."/>
            <person name="Goldman G.H."/>
            <person name="Fietto J.L."/>
            <person name="Elias M.C."/>
            <person name="Goldman M.H."/>
            <person name="Sagot M.F."/>
            <person name="Pereira M."/>
            <person name="Stoco P.H."/>
            <person name="de Mendonca-Neto R.P."/>
            <person name="Teixeira S.M."/>
            <person name="Maciel T.E."/>
            <person name="de Oliveira Mendes T.A."/>
            <person name="Urmenyi T.P."/>
            <person name="de Souza W."/>
            <person name="Schenkman S."/>
            <person name="de Vasconcelos A.T."/>
        </authorList>
    </citation>
    <scope>NUCLEOTIDE SEQUENCE [LARGE SCALE GENOMIC DNA]</scope>
</reference>
<feature type="transmembrane region" description="Helical" evidence="1">
    <location>
        <begin position="96"/>
        <end position="117"/>
    </location>
</feature>
<feature type="transmembrane region" description="Helical" evidence="1">
    <location>
        <begin position="296"/>
        <end position="317"/>
    </location>
</feature>
<evidence type="ECO:0000256" key="1">
    <source>
        <dbReference type="SAM" id="Phobius"/>
    </source>
</evidence>
<feature type="transmembrane region" description="Helical" evidence="1">
    <location>
        <begin position="410"/>
        <end position="433"/>
    </location>
</feature>
<evidence type="ECO:0000313" key="2">
    <source>
        <dbReference type="EMBL" id="EPY28162.1"/>
    </source>
</evidence>
<proteinExistence type="predicted"/>
<dbReference type="Proteomes" id="UP000015354">
    <property type="component" value="Unassembled WGS sequence"/>
</dbReference>
<name>S9UBK1_9TRYP</name>
<feature type="transmembrane region" description="Helical" evidence="1">
    <location>
        <begin position="179"/>
        <end position="201"/>
    </location>
</feature>
<keyword evidence="1" id="KW-1133">Transmembrane helix</keyword>
<comment type="caution">
    <text evidence="2">The sequence shown here is derived from an EMBL/GenBank/DDBJ whole genome shotgun (WGS) entry which is preliminary data.</text>
</comment>
<evidence type="ECO:0000313" key="3">
    <source>
        <dbReference type="Proteomes" id="UP000015354"/>
    </source>
</evidence>
<keyword evidence="1" id="KW-0812">Transmembrane</keyword>
<dbReference type="OrthoDB" id="262042at2759"/>
<accession>S9UBK1</accession>
<keyword evidence="3" id="KW-1185">Reference proteome</keyword>
<protein>
    <submittedName>
        <fullName evidence="2">Uncharacterized protein</fullName>
    </submittedName>
</protein>
<feature type="transmembrane region" description="Helical" evidence="1">
    <location>
        <begin position="359"/>
        <end position="380"/>
    </location>
</feature>
<dbReference type="AlphaFoldDB" id="S9UBK1"/>
<feature type="transmembrane region" description="Helical" evidence="1">
    <location>
        <begin position="144"/>
        <end position="167"/>
    </location>
</feature>
<sequence>METFFRISLAEISDQEWLRIVQLEIKERSELLEQADQFSSESFLLSLPPIMQVVVRGFLWICLTVMSFFFLIGTFFIALVGVLSSLYIFFCMFSKPYYVFLYGTAFIVVAVQFTLFCSRGFDIARNTFNGRLIQALKAFGSKALIFQGVIYVGCTVGCFVVFCVMATRFDVLTGIQYSVAYGWVVAVCLTFIYHVAFAFGFKEISKRSYSSGSRVNNAETTLYLFMDIDMDDAHLFRRAPSEVILLSFLGVLAFASGVSFMAGGSFFFLTGAIVMTAAVLFLSVIVLSTNNSSPSATLTICSVFYGCIFWMGAVFTMSREGWHNNYGDALLATLFVMLFFVISCFVSTYGPWKGRRRRWLFRMAWLLLLSHLVACVVALIVYNYRMGLFVMALALHLLVCIFRTNEASNVYGVCLMATGFVFALLACCLIANYDHQQIYSGSASGSLLPSFASSVIDDSSETSSVFPPICTTRFAKSSLDIVSMALFSKMSYNSDLTSMEKDMNTWFPDFTSVTSLDQGVNDVLKVTMFRRRASSMNTTILSVRTGENLLATVTVMTMFIDQYCMSFFSFLMPPSYLVSIMPYISFVRDMSPIEWKPIIESSATLLEGYISDLSQNETVFLVGHGTLGALSGAAALQSNSSVKSVIFASPELLTDMYSRKYTDLQISQRVLVTRSQRSVYNSWYLRSASEQMLPCEYGGRKCDSIDTIVQLLDQLCRV</sequence>
<keyword evidence="1" id="KW-0472">Membrane</keyword>
<organism evidence="2 3">
    <name type="scientific">Strigomonas culicis</name>
    <dbReference type="NCBI Taxonomy" id="28005"/>
    <lineage>
        <taxon>Eukaryota</taxon>
        <taxon>Discoba</taxon>
        <taxon>Euglenozoa</taxon>
        <taxon>Kinetoplastea</taxon>
        <taxon>Metakinetoplastina</taxon>
        <taxon>Trypanosomatida</taxon>
        <taxon>Trypanosomatidae</taxon>
        <taxon>Strigomonadinae</taxon>
        <taxon>Strigomonas</taxon>
    </lineage>
</organism>
<gene>
    <name evidence="2" type="ORF">STCU_05270</name>
</gene>
<feature type="transmembrane region" description="Helical" evidence="1">
    <location>
        <begin position="329"/>
        <end position="352"/>
    </location>
</feature>
<dbReference type="EMBL" id="ATMH01005270">
    <property type="protein sequence ID" value="EPY28162.1"/>
    <property type="molecule type" value="Genomic_DNA"/>
</dbReference>
<feature type="transmembrane region" description="Helical" evidence="1">
    <location>
        <begin position="57"/>
        <end position="90"/>
    </location>
</feature>
<feature type="transmembrane region" description="Helical" evidence="1">
    <location>
        <begin position="386"/>
        <end position="403"/>
    </location>
</feature>